<feature type="compositionally biased region" description="Acidic residues" evidence="1">
    <location>
        <begin position="123"/>
        <end position="132"/>
    </location>
</feature>
<evidence type="ECO:0000256" key="1">
    <source>
        <dbReference type="SAM" id="MobiDB-lite"/>
    </source>
</evidence>
<reference evidence="2" key="1">
    <citation type="submission" date="2013-12" db="EMBL/GenBank/DDBJ databases">
        <title>The Genome Sequence of Aphanomyces invadans NJM9701.</title>
        <authorList>
            <consortium name="The Broad Institute Genomics Platform"/>
            <person name="Russ C."/>
            <person name="Tyler B."/>
            <person name="van West P."/>
            <person name="Dieguez-Uribeondo J."/>
            <person name="Young S.K."/>
            <person name="Zeng Q."/>
            <person name="Gargeya S."/>
            <person name="Fitzgerald M."/>
            <person name="Abouelleil A."/>
            <person name="Alvarado L."/>
            <person name="Chapman S.B."/>
            <person name="Gainer-Dewar J."/>
            <person name="Goldberg J."/>
            <person name="Griggs A."/>
            <person name="Gujja S."/>
            <person name="Hansen M."/>
            <person name="Howarth C."/>
            <person name="Imamovic A."/>
            <person name="Ireland A."/>
            <person name="Larimer J."/>
            <person name="McCowan C."/>
            <person name="Murphy C."/>
            <person name="Pearson M."/>
            <person name="Poon T.W."/>
            <person name="Priest M."/>
            <person name="Roberts A."/>
            <person name="Saif S."/>
            <person name="Shea T."/>
            <person name="Sykes S."/>
            <person name="Wortman J."/>
            <person name="Nusbaum C."/>
            <person name="Birren B."/>
        </authorList>
    </citation>
    <scope>NUCLEOTIDE SEQUENCE [LARGE SCALE GENOMIC DNA]</scope>
    <source>
        <strain evidence="2">NJM9701</strain>
    </source>
</reference>
<dbReference type="AlphaFoldDB" id="A0A024T8M9"/>
<feature type="compositionally biased region" description="Polar residues" evidence="1">
    <location>
        <begin position="13"/>
        <end position="28"/>
    </location>
</feature>
<name>A0A024T8M9_9STRA</name>
<proteinExistence type="predicted"/>
<dbReference type="RefSeq" id="XP_008880873.1">
    <property type="nucleotide sequence ID" value="XM_008882651.1"/>
</dbReference>
<protein>
    <submittedName>
        <fullName evidence="2">Uncharacterized protein</fullName>
    </submittedName>
</protein>
<dbReference type="VEuPathDB" id="FungiDB:H310_14728"/>
<dbReference type="EMBL" id="KI914034">
    <property type="protein sequence ID" value="ETV90485.1"/>
    <property type="molecule type" value="Genomic_DNA"/>
</dbReference>
<feature type="compositionally biased region" description="Basic and acidic residues" evidence="1">
    <location>
        <begin position="1"/>
        <end position="12"/>
    </location>
</feature>
<feature type="region of interest" description="Disordered" evidence="1">
    <location>
        <begin position="48"/>
        <end position="172"/>
    </location>
</feature>
<sequence>MKLLWRRNERTRSWFTASPHTTANSPTSPFAKGSMSVVYDAATRATLATRKATRLRPSSASPKKGFSMRRKTAHNLEKDEEQSPRSSHHQRHHRATTLAPPTSPHGGAPSLDFDIDSVSVADGADDEPDDLSESSSHAEHCASPLASPLEHSMDGECNFDLSSEDSGLDDEV</sequence>
<dbReference type="GeneID" id="20091778"/>
<dbReference type="STRING" id="157072.A0A024T8M9"/>
<organism evidence="2">
    <name type="scientific">Aphanomyces invadans</name>
    <dbReference type="NCBI Taxonomy" id="157072"/>
    <lineage>
        <taxon>Eukaryota</taxon>
        <taxon>Sar</taxon>
        <taxon>Stramenopiles</taxon>
        <taxon>Oomycota</taxon>
        <taxon>Saprolegniomycetes</taxon>
        <taxon>Saprolegniales</taxon>
        <taxon>Verrucalvaceae</taxon>
        <taxon>Aphanomyces</taxon>
    </lineage>
</organism>
<accession>A0A024T8M9</accession>
<feature type="region of interest" description="Disordered" evidence="1">
    <location>
        <begin position="1"/>
        <end position="32"/>
    </location>
</feature>
<feature type="compositionally biased region" description="Basic and acidic residues" evidence="1">
    <location>
        <begin position="74"/>
        <end position="83"/>
    </location>
</feature>
<gene>
    <name evidence="2" type="ORF">H310_14728</name>
</gene>
<feature type="compositionally biased region" description="Basic residues" evidence="1">
    <location>
        <begin position="86"/>
        <end position="95"/>
    </location>
</feature>
<feature type="compositionally biased region" description="Acidic residues" evidence="1">
    <location>
        <begin position="162"/>
        <end position="172"/>
    </location>
</feature>
<evidence type="ECO:0000313" key="2">
    <source>
        <dbReference type="EMBL" id="ETV90485.1"/>
    </source>
</evidence>